<dbReference type="FunFam" id="3.40.50.1820:FF:000117">
    <property type="entry name" value="Monoglyceride lipase, putative"/>
    <property type="match status" value="1"/>
</dbReference>
<dbReference type="PANTHER" id="PTHR11614">
    <property type="entry name" value="PHOSPHOLIPASE-RELATED"/>
    <property type="match status" value="1"/>
</dbReference>
<dbReference type="SUPFAM" id="SSF53474">
    <property type="entry name" value="alpha/beta-Hydrolases"/>
    <property type="match status" value="1"/>
</dbReference>
<evidence type="ECO:0000313" key="3">
    <source>
        <dbReference type="Proteomes" id="UP000101745"/>
    </source>
</evidence>
<accession>A0A0G3G493</accession>
<sequence>MAVANCMFNLDNDYIYCKYWKPVTYPKALVFICHGAGEHSGRYEELADNISSLGMLVFSHDHIGHGRSNGEKMMISDFSVYIRDVIQHVVTIKSSYPGVPVFLLGHSMGATISMLAAYENPDLFRGIILMSPLVNTDAVPRINVMVAKVMGAITPNAAVGKLYPESVSRDMEEVYKYQYDPLVNHEKIKAGFANQVLKAINKVRKLIPKIVTPSLILQGTNNEVSDISGAYYFMQNANCDREIKIYEGAKHHLHKETNEVKKSVMKEIETWIFNRVN</sequence>
<evidence type="ECO:0000259" key="1">
    <source>
        <dbReference type="Pfam" id="PF12146"/>
    </source>
</evidence>
<proteinExistence type="predicted"/>
<dbReference type="PRINTS" id="PR00111">
    <property type="entry name" value="ABHYDROLASE"/>
</dbReference>
<dbReference type="InterPro" id="IPR029058">
    <property type="entry name" value="AB_hydrolase_fold"/>
</dbReference>
<dbReference type="EMBL" id="KP143769">
    <property type="protein sequence ID" value="AKJ93666.1"/>
    <property type="molecule type" value="Genomic_DNA"/>
</dbReference>
<evidence type="ECO:0000313" key="2">
    <source>
        <dbReference type="EMBL" id="AKJ93666.1"/>
    </source>
</evidence>
<dbReference type="RefSeq" id="YP_009143345.1">
    <property type="nucleotide sequence ID" value="NC_027213.1"/>
</dbReference>
<keyword evidence="3" id="KW-1185">Reference proteome</keyword>
<dbReference type="Gene3D" id="3.40.50.1820">
    <property type="entry name" value="alpha/beta hydrolase"/>
    <property type="match status" value="1"/>
</dbReference>
<gene>
    <name evidence="2" type="ORF">RCNV-Herman-032</name>
</gene>
<dbReference type="KEGG" id="vg:24528066"/>
<organismHost>
    <name type="scientific">Procyon lotor</name>
    <name type="common">Raccoon</name>
    <dbReference type="NCBI Taxonomy" id="9654"/>
</organismHost>
<dbReference type="GeneID" id="24528066"/>
<organism evidence="2 3">
    <name type="scientific">Raccoon poxvirus</name>
    <name type="common">RCN</name>
    <dbReference type="NCBI Taxonomy" id="10256"/>
    <lineage>
        <taxon>Viruses</taxon>
        <taxon>Varidnaviria</taxon>
        <taxon>Bamfordvirae</taxon>
        <taxon>Nucleocytoviricota</taxon>
        <taxon>Pokkesviricetes</taxon>
        <taxon>Chitovirales</taxon>
        <taxon>Poxviridae</taxon>
        <taxon>Chordopoxvirinae</taxon>
        <taxon>Orthopoxvirus</taxon>
        <taxon>Orthopoxvirus raccoonpox</taxon>
    </lineage>
</organism>
<dbReference type="InterPro" id="IPR051044">
    <property type="entry name" value="MAG_DAG_Lipase"/>
</dbReference>
<dbReference type="ESTHER" id="racvi-a0a0g3g493">
    <property type="family name" value="Monoglyceridelipase_lysophospholip"/>
</dbReference>
<reference evidence="2 3" key="1">
    <citation type="journal article" date="2015" name="J. Gen. Virol.">
        <title>Genome sequence and comparative virulence of raccoonpox virus: the first North American poxvirus sequence.</title>
        <authorList>
            <person name="Fleischauer C."/>
            <person name="Upton C."/>
            <person name="Victoria J."/>
            <person name="Jones G.J."/>
            <person name="Roper R.L."/>
        </authorList>
    </citation>
    <scope>NUCLEOTIDE SEQUENCE [LARGE SCALE GENOMIC DNA]</scope>
    <source>
        <strain evidence="2 3">Herman</strain>
    </source>
</reference>
<protein>
    <submittedName>
        <fullName evidence="2">Monoglyceride lipase</fullName>
    </submittedName>
</protein>
<dbReference type="Pfam" id="PF12146">
    <property type="entry name" value="Hydrolase_4"/>
    <property type="match status" value="1"/>
</dbReference>
<name>A0A0G3G493_RACVI</name>
<dbReference type="Proteomes" id="UP000101745">
    <property type="component" value="Segment"/>
</dbReference>
<dbReference type="InterPro" id="IPR022742">
    <property type="entry name" value="Hydrolase_4"/>
</dbReference>
<dbReference type="InterPro" id="IPR000073">
    <property type="entry name" value="AB_hydrolase_1"/>
</dbReference>
<feature type="domain" description="Serine aminopeptidase S33" evidence="1">
    <location>
        <begin position="26"/>
        <end position="258"/>
    </location>
</feature>
<dbReference type="OrthoDB" id="6276at10239"/>